<accession>A0A3S1BID8</accession>
<sequence>MEDVRRGDCRHEQGDTEPDEHGGVEVRVCRGAQYRHSRREAGADGKAHGNAGNGAFAEQELVQGLRLAALPRLVKADEERATHDQGEDYVVRSGQFVGLAGVEAVVPVKDGLGGVAGAQALASVWWRPHPGQCVSGVRFRSTEVPGSGAPRFQVRFRSTEVPGSGAPRFQVQEHQGSRFRSTKVPGSGAPRFQVQEHRGSRFRSTEVPGSGAPRFQVQEHQGSRFGSSGFMVDI</sequence>
<protein>
    <submittedName>
        <fullName evidence="2">Uncharacterized protein</fullName>
    </submittedName>
</protein>
<organism evidence="2 3">
    <name type="scientific">Elysia chlorotica</name>
    <name type="common">Eastern emerald elysia</name>
    <name type="synonym">Sea slug</name>
    <dbReference type="NCBI Taxonomy" id="188477"/>
    <lineage>
        <taxon>Eukaryota</taxon>
        <taxon>Metazoa</taxon>
        <taxon>Spiralia</taxon>
        <taxon>Lophotrochozoa</taxon>
        <taxon>Mollusca</taxon>
        <taxon>Gastropoda</taxon>
        <taxon>Heterobranchia</taxon>
        <taxon>Euthyneura</taxon>
        <taxon>Panpulmonata</taxon>
        <taxon>Sacoglossa</taxon>
        <taxon>Placobranchoidea</taxon>
        <taxon>Plakobranchidae</taxon>
        <taxon>Elysia</taxon>
    </lineage>
</organism>
<evidence type="ECO:0000313" key="2">
    <source>
        <dbReference type="EMBL" id="RUS84520.1"/>
    </source>
</evidence>
<gene>
    <name evidence="2" type="ORF">EGW08_007689</name>
</gene>
<comment type="caution">
    <text evidence="2">The sequence shown here is derived from an EMBL/GenBank/DDBJ whole genome shotgun (WGS) entry which is preliminary data.</text>
</comment>
<keyword evidence="3" id="KW-1185">Reference proteome</keyword>
<reference evidence="2 3" key="1">
    <citation type="submission" date="2019-01" db="EMBL/GenBank/DDBJ databases">
        <title>A draft genome assembly of the solar-powered sea slug Elysia chlorotica.</title>
        <authorList>
            <person name="Cai H."/>
            <person name="Li Q."/>
            <person name="Fang X."/>
            <person name="Li J."/>
            <person name="Curtis N.E."/>
            <person name="Altenburger A."/>
            <person name="Shibata T."/>
            <person name="Feng M."/>
            <person name="Maeda T."/>
            <person name="Schwartz J.A."/>
            <person name="Shigenobu S."/>
            <person name="Lundholm N."/>
            <person name="Nishiyama T."/>
            <person name="Yang H."/>
            <person name="Hasebe M."/>
            <person name="Li S."/>
            <person name="Pierce S.K."/>
            <person name="Wang J."/>
        </authorList>
    </citation>
    <scope>NUCLEOTIDE SEQUENCE [LARGE SCALE GENOMIC DNA]</scope>
    <source>
        <strain evidence="2">EC2010</strain>
        <tissue evidence="2">Whole organism of an adult</tissue>
    </source>
</reference>
<name>A0A3S1BID8_ELYCH</name>
<dbReference type="Proteomes" id="UP000271974">
    <property type="component" value="Unassembled WGS sequence"/>
</dbReference>
<evidence type="ECO:0000313" key="3">
    <source>
        <dbReference type="Proteomes" id="UP000271974"/>
    </source>
</evidence>
<dbReference type="EMBL" id="RQTK01000202">
    <property type="protein sequence ID" value="RUS84520.1"/>
    <property type="molecule type" value="Genomic_DNA"/>
</dbReference>
<feature type="non-terminal residue" evidence="2">
    <location>
        <position position="234"/>
    </location>
</feature>
<dbReference type="AlphaFoldDB" id="A0A3S1BID8"/>
<proteinExistence type="predicted"/>
<evidence type="ECO:0000256" key="1">
    <source>
        <dbReference type="SAM" id="MobiDB-lite"/>
    </source>
</evidence>
<feature type="region of interest" description="Disordered" evidence="1">
    <location>
        <begin position="1"/>
        <end position="22"/>
    </location>
</feature>